<evidence type="ECO:0000313" key="8">
    <source>
        <dbReference type="EMBL" id="SVA14039.1"/>
    </source>
</evidence>
<dbReference type="PANTHER" id="PTHR33406">
    <property type="entry name" value="MEMBRANE PROTEIN MJ1562-RELATED"/>
    <property type="match status" value="1"/>
</dbReference>
<protein>
    <recommendedName>
        <fullName evidence="7">SSD domain-containing protein</fullName>
    </recommendedName>
</protein>
<proteinExistence type="predicted"/>
<dbReference type="AlphaFoldDB" id="A0A381TE41"/>
<dbReference type="SUPFAM" id="SSF82866">
    <property type="entry name" value="Multidrug efflux transporter AcrB transmembrane domain"/>
    <property type="match status" value="1"/>
</dbReference>
<dbReference type="EMBL" id="UINC01004398">
    <property type="protein sequence ID" value="SVA14039.1"/>
    <property type="molecule type" value="Genomic_DNA"/>
</dbReference>
<dbReference type="Gene3D" id="1.20.1640.10">
    <property type="entry name" value="Multidrug efflux transporter AcrB transmembrane domain"/>
    <property type="match status" value="1"/>
</dbReference>
<feature type="domain" description="SSD" evidence="7">
    <location>
        <begin position="334"/>
        <end position="458"/>
    </location>
</feature>
<comment type="subcellular location">
    <subcellularLocation>
        <location evidence="1">Cell membrane</location>
        <topology evidence="1">Multi-pass membrane protein</topology>
    </subcellularLocation>
</comment>
<feature type="transmembrane region" description="Helical" evidence="6">
    <location>
        <begin position="437"/>
        <end position="457"/>
    </location>
</feature>
<dbReference type="PANTHER" id="PTHR33406:SF13">
    <property type="entry name" value="MEMBRANE PROTEIN YDFJ"/>
    <property type="match status" value="1"/>
</dbReference>
<sequence length="458" mass="50884">MSNNELVPSSFLNKFFHFIERLAFKHSLIVIGCSLILAGLSIWVTGEKLTFRTGRGDLVAKGLPYVTLYKEYRKHFKDLEGMVIVAEGGTPSRRAQFAEILATKLQNSPDLFSQVIYKFDTSYFRSRFLLYLTPEDLKSLKEKLEDHQDFIESINASPGLNSLFNHINTEIASGMVDSLMTDFLGEGDTADEKKNEENDLNLLISVLEEMNRSLEKEYHYQSPWQSLFNSGEESLRDKGYLVSKNEKLLFILAVPNKDEASFTGYKDSVYSARELIASVKKDFPEMEIGLTGEDVISTDEMITTQKDIELASKIALGGVALLFILAFKGIVKPLLAVFSLLVALAWSLGFTSITVGHLNILSVVFTTILIGLGIDFGIHILERYKEERQSGNDIFSALQKTLQGTGQGNFSGAITTAIAFGAMVMTDFIGIVELGWIAGWGILFCLIAMILLLPALVT</sequence>
<evidence type="ECO:0000256" key="1">
    <source>
        <dbReference type="ARBA" id="ARBA00004651"/>
    </source>
</evidence>
<evidence type="ECO:0000256" key="3">
    <source>
        <dbReference type="ARBA" id="ARBA00022692"/>
    </source>
</evidence>
<dbReference type="InterPro" id="IPR004869">
    <property type="entry name" value="MMPL_dom"/>
</dbReference>
<dbReference type="InterPro" id="IPR050545">
    <property type="entry name" value="Mycobact_MmpL"/>
</dbReference>
<evidence type="ECO:0000256" key="5">
    <source>
        <dbReference type="ARBA" id="ARBA00023136"/>
    </source>
</evidence>
<name>A0A381TE41_9ZZZZ</name>
<reference evidence="8" key="1">
    <citation type="submission" date="2018-05" db="EMBL/GenBank/DDBJ databases">
        <authorList>
            <person name="Lanie J.A."/>
            <person name="Ng W.-L."/>
            <person name="Kazmierczak K.M."/>
            <person name="Andrzejewski T.M."/>
            <person name="Davidsen T.M."/>
            <person name="Wayne K.J."/>
            <person name="Tettelin H."/>
            <person name="Glass J.I."/>
            <person name="Rusch D."/>
            <person name="Podicherti R."/>
            <person name="Tsui H.-C.T."/>
            <person name="Winkler M.E."/>
        </authorList>
    </citation>
    <scope>NUCLEOTIDE SEQUENCE</scope>
</reference>
<organism evidence="8">
    <name type="scientific">marine metagenome</name>
    <dbReference type="NCBI Taxonomy" id="408172"/>
    <lineage>
        <taxon>unclassified sequences</taxon>
        <taxon>metagenomes</taxon>
        <taxon>ecological metagenomes</taxon>
    </lineage>
</organism>
<dbReference type="InterPro" id="IPR000731">
    <property type="entry name" value="SSD"/>
</dbReference>
<evidence type="ECO:0000259" key="7">
    <source>
        <dbReference type="PROSITE" id="PS50156"/>
    </source>
</evidence>
<dbReference type="PROSITE" id="PS50156">
    <property type="entry name" value="SSD"/>
    <property type="match status" value="1"/>
</dbReference>
<accession>A0A381TE41</accession>
<keyword evidence="5 6" id="KW-0472">Membrane</keyword>
<evidence type="ECO:0000256" key="6">
    <source>
        <dbReference type="SAM" id="Phobius"/>
    </source>
</evidence>
<feature type="transmembrane region" description="Helical" evidence="6">
    <location>
        <begin position="360"/>
        <end position="381"/>
    </location>
</feature>
<evidence type="ECO:0000256" key="4">
    <source>
        <dbReference type="ARBA" id="ARBA00022989"/>
    </source>
</evidence>
<feature type="transmembrane region" description="Helical" evidence="6">
    <location>
        <begin position="22"/>
        <end position="44"/>
    </location>
</feature>
<feature type="transmembrane region" description="Helical" evidence="6">
    <location>
        <begin position="410"/>
        <end position="431"/>
    </location>
</feature>
<keyword evidence="3 6" id="KW-0812">Transmembrane</keyword>
<keyword evidence="2" id="KW-1003">Cell membrane</keyword>
<feature type="non-terminal residue" evidence="8">
    <location>
        <position position="458"/>
    </location>
</feature>
<gene>
    <name evidence="8" type="ORF">METZ01_LOCUS66893</name>
</gene>
<keyword evidence="4 6" id="KW-1133">Transmembrane helix</keyword>
<evidence type="ECO:0000256" key="2">
    <source>
        <dbReference type="ARBA" id="ARBA00022475"/>
    </source>
</evidence>
<dbReference type="GO" id="GO:0005886">
    <property type="term" value="C:plasma membrane"/>
    <property type="evidence" value="ECO:0007669"/>
    <property type="project" value="UniProtKB-SubCell"/>
</dbReference>
<dbReference type="Pfam" id="PF03176">
    <property type="entry name" value="MMPL"/>
    <property type="match status" value="1"/>
</dbReference>